<name>A0A0N8SUT4_PSESX</name>
<reference evidence="1 2" key="1">
    <citation type="submission" date="2018-08" db="EMBL/GenBank/DDBJ databases">
        <title>Recombination of ecologically and evolutionarily significant loci maintains genetic cohesion in the Pseudomonas syringae species complex.</title>
        <authorList>
            <person name="Dillon M."/>
            <person name="Thakur S."/>
            <person name="Almeida R.N.D."/>
            <person name="Weir B.S."/>
            <person name="Guttman D.S."/>
        </authorList>
    </citation>
    <scope>NUCLEOTIDE SEQUENCE [LARGE SCALE GENOMIC DNA]</scope>
    <source>
        <strain evidence="1 2">ICMP 16926</strain>
    </source>
</reference>
<accession>A0A0N8SUT4</accession>
<keyword evidence="1" id="KW-0449">Lipoprotein</keyword>
<evidence type="ECO:0000313" key="2">
    <source>
        <dbReference type="Proteomes" id="UP000268096"/>
    </source>
</evidence>
<protein>
    <submittedName>
        <fullName evidence="1">Putative lipoprotein</fullName>
    </submittedName>
</protein>
<evidence type="ECO:0000313" key="1">
    <source>
        <dbReference type="EMBL" id="RMT38334.1"/>
    </source>
</evidence>
<organism evidence="1 2">
    <name type="scientific">Pseudomonas syringae pv. solidagae</name>
    <dbReference type="NCBI Taxonomy" id="264458"/>
    <lineage>
        <taxon>Bacteria</taxon>
        <taxon>Pseudomonadati</taxon>
        <taxon>Pseudomonadota</taxon>
        <taxon>Gammaproteobacteria</taxon>
        <taxon>Pseudomonadales</taxon>
        <taxon>Pseudomonadaceae</taxon>
        <taxon>Pseudomonas</taxon>
        <taxon>Pseudomonas syringae</taxon>
    </lineage>
</organism>
<dbReference type="Proteomes" id="UP000268096">
    <property type="component" value="Unassembled WGS sequence"/>
</dbReference>
<dbReference type="PROSITE" id="PS51257">
    <property type="entry name" value="PROKAR_LIPOPROTEIN"/>
    <property type="match status" value="1"/>
</dbReference>
<dbReference type="EMBL" id="RBTH01000402">
    <property type="protein sequence ID" value="RMT38334.1"/>
    <property type="molecule type" value="Genomic_DNA"/>
</dbReference>
<gene>
    <name evidence="1" type="ORF">ALP48_100128</name>
</gene>
<dbReference type="AlphaFoldDB" id="A0A0N8SUT4"/>
<comment type="caution">
    <text evidence="1">The sequence shown here is derived from an EMBL/GenBank/DDBJ whole genome shotgun (WGS) entry which is preliminary data.</text>
</comment>
<proteinExistence type="predicted"/>
<sequence length="85" mass="9403">MKALDKEWSMVRALPWFLIAGLLAGCAGKPAAEEVESDSPTQPLQLSCYQAGWQAETVPVVYKRGGPEVWDRYEFMPRTGNVGCL</sequence>